<dbReference type="InterPro" id="IPR018247">
    <property type="entry name" value="EF_Hand_1_Ca_BS"/>
</dbReference>
<dbReference type="GO" id="GO:0004553">
    <property type="term" value="F:hydrolase activity, hydrolyzing O-glycosyl compounds"/>
    <property type="evidence" value="ECO:0007669"/>
    <property type="project" value="InterPro"/>
</dbReference>
<dbReference type="Gene3D" id="1.10.1330.10">
    <property type="entry name" value="Dockerin domain"/>
    <property type="match status" value="1"/>
</dbReference>
<dbReference type="NCBIfam" id="TIGR04183">
    <property type="entry name" value="Por_Secre_tail"/>
    <property type="match status" value="1"/>
</dbReference>
<name>A0A382CH21_9ZZZZ</name>
<dbReference type="GO" id="GO:0000272">
    <property type="term" value="P:polysaccharide catabolic process"/>
    <property type="evidence" value="ECO:0007669"/>
    <property type="project" value="InterPro"/>
</dbReference>
<dbReference type="PROSITE" id="PS51766">
    <property type="entry name" value="DOCKERIN"/>
    <property type="match status" value="1"/>
</dbReference>
<reference evidence="2" key="1">
    <citation type="submission" date="2018-05" db="EMBL/GenBank/DDBJ databases">
        <authorList>
            <person name="Lanie J.A."/>
            <person name="Ng W.-L."/>
            <person name="Kazmierczak K.M."/>
            <person name="Andrzejewski T.M."/>
            <person name="Davidsen T.M."/>
            <person name="Wayne K.J."/>
            <person name="Tettelin H."/>
            <person name="Glass J.I."/>
            <person name="Rusch D."/>
            <person name="Podicherti R."/>
            <person name="Tsui H.-C.T."/>
            <person name="Winkler M.E."/>
        </authorList>
    </citation>
    <scope>NUCLEOTIDE SEQUENCE</scope>
</reference>
<dbReference type="Pfam" id="PF18962">
    <property type="entry name" value="Por_Secre_tail"/>
    <property type="match status" value="1"/>
</dbReference>
<dbReference type="CDD" id="cd14256">
    <property type="entry name" value="Dockerin_I"/>
    <property type="match status" value="1"/>
</dbReference>
<dbReference type="PROSITE" id="PS00018">
    <property type="entry name" value="EF_HAND_1"/>
    <property type="match status" value="2"/>
</dbReference>
<organism evidence="2">
    <name type="scientific">marine metagenome</name>
    <dbReference type="NCBI Taxonomy" id="408172"/>
    <lineage>
        <taxon>unclassified sequences</taxon>
        <taxon>metagenomes</taxon>
        <taxon>ecological metagenomes</taxon>
    </lineage>
</organism>
<dbReference type="InterPro" id="IPR036439">
    <property type="entry name" value="Dockerin_dom_sf"/>
</dbReference>
<dbReference type="Pfam" id="PF00404">
    <property type="entry name" value="Dockerin_1"/>
    <property type="match status" value="1"/>
</dbReference>
<dbReference type="InterPro" id="IPR026444">
    <property type="entry name" value="Secre_tail"/>
</dbReference>
<accession>A0A382CH21</accession>
<dbReference type="Gene3D" id="2.60.40.4070">
    <property type="match status" value="1"/>
</dbReference>
<sequence>AVYDQNTWDYLGSHTMGGGGDECTMGDVNGDGDVNVLDIVQIVGYIVDGEADFDTACADSNGDGDVNVLDIVAIVNDIVNPRANIGDASAAKLIKSANALTLQADGYIGGVQMTLSHDSDFTIKLSDNAWISDYSTKGNQTILVLVQPAEGELFTTSSDFEIVDMIIANSHDAITAMVVQEFALSDAYPNPFNPSTTVELTVPEAGHVSVMVYNITGQLVAELADSYMDANQYQFTWQGENVPSGMYLLRAEYAGQVSTQKLMLLK</sequence>
<protein>
    <recommendedName>
        <fullName evidence="1">Dockerin domain-containing protein</fullName>
    </recommendedName>
</protein>
<dbReference type="InterPro" id="IPR002105">
    <property type="entry name" value="Dockerin_1_rpt"/>
</dbReference>
<proteinExistence type="predicted"/>
<dbReference type="EMBL" id="UINC01034370">
    <property type="protein sequence ID" value="SVB25112.1"/>
    <property type="molecule type" value="Genomic_DNA"/>
</dbReference>
<dbReference type="SUPFAM" id="SSF63446">
    <property type="entry name" value="Type I dockerin domain"/>
    <property type="match status" value="1"/>
</dbReference>
<feature type="domain" description="Dockerin" evidence="1">
    <location>
        <begin position="21"/>
        <end position="87"/>
    </location>
</feature>
<gene>
    <name evidence="2" type="ORF">METZ01_LOCUS177966</name>
</gene>
<evidence type="ECO:0000259" key="1">
    <source>
        <dbReference type="PROSITE" id="PS51766"/>
    </source>
</evidence>
<feature type="non-terminal residue" evidence="2">
    <location>
        <position position="1"/>
    </location>
</feature>
<dbReference type="AlphaFoldDB" id="A0A382CH21"/>
<evidence type="ECO:0000313" key="2">
    <source>
        <dbReference type="EMBL" id="SVB25112.1"/>
    </source>
</evidence>
<dbReference type="InterPro" id="IPR016134">
    <property type="entry name" value="Dockerin_dom"/>
</dbReference>